<dbReference type="Proteomes" id="UP001497623">
    <property type="component" value="Unassembled WGS sequence"/>
</dbReference>
<reference evidence="1 2" key="1">
    <citation type="submission" date="2024-05" db="EMBL/GenBank/DDBJ databases">
        <authorList>
            <person name="Wallberg A."/>
        </authorList>
    </citation>
    <scope>NUCLEOTIDE SEQUENCE [LARGE SCALE GENOMIC DNA]</scope>
</reference>
<proteinExistence type="predicted"/>
<evidence type="ECO:0000313" key="1">
    <source>
        <dbReference type="EMBL" id="CAL4185838.1"/>
    </source>
</evidence>
<dbReference type="Gene3D" id="3.40.50.150">
    <property type="entry name" value="Vaccinia Virus protein VP39"/>
    <property type="match status" value="1"/>
</dbReference>
<protein>
    <recommendedName>
        <fullName evidence="3">Nicotianamine synthase</fullName>
    </recommendedName>
</protein>
<name>A0AAV2SF70_MEGNR</name>
<dbReference type="InterPro" id="IPR029063">
    <property type="entry name" value="SAM-dependent_MTases_sf"/>
</dbReference>
<dbReference type="AlphaFoldDB" id="A0AAV2SF70"/>
<feature type="non-terminal residue" evidence="1">
    <location>
        <position position="1"/>
    </location>
</feature>
<dbReference type="EMBL" id="CAXKWB010062878">
    <property type="protein sequence ID" value="CAL4185838.1"/>
    <property type="molecule type" value="Genomic_DNA"/>
</dbReference>
<sequence length="108" mass="12224">NCVNILIMALQIFGSKGESLTEVQALGQYYIDNFNGKTYVKGFYDECHTEYNFCMRKYFLQFLKELPKDPNTQILEFGCGPVPIYAAAAVGAAFPMQVTFSDLVENNR</sequence>
<evidence type="ECO:0008006" key="3">
    <source>
        <dbReference type="Google" id="ProtNLM"/>
    </source>
</evidence>
<gene>
    <name evidence="1" type="ORF">MNOR_LOCUS35993</name>
</gene>
<feature type="non-terminal residue" evidence="1">
    <location>
        <position position="108"/>
    </location>
</feature>
<comment type="caution">
    <text evidence="1">The sequence shown here is derived from an EMBL/GenBank/DDBJ whole genome shotgun (WGS) entry which is preliminary data.</text>
</comment>
<evidence type="ECO:0000313" key="2">
    <source>
        <dbReference type="Proteomes" id="UP001497623"/>
    </source>
</evidence>
<keyword evidence="2" id="KW-1185">Reference proteome</keyword>
<accession>A0AAV2SF70</accession>
<dbReference type="SUPFAM" id="SSF53335">
    <property type="entry name" value="S-adenosyl-L-methionine-dependent methyltransferases"/>
    <property type="match status" value="1"/>
</dbReference>
<organism evidence="1 2">
    <name type="scientific">Meganyctiphanes norvegica</name>
    <name type="common">Northern krill</name>
    <name type="synonym">Thysanopoda norvegica</name>
    <dbReference type="NCBI Taxonomy" id="48144"/>
    <lineage>
        <taxon>Eukaryota</taxon>
        <taxon>Metazoa</taxon>
        <taxon>Ecdysozoa</taxon>
        <taxon>Arthropoda</taxon>
        <taxon>Crustacea</taxon>
        <taxon>Multicrustacea</taxon>
        <taxon>Malacostraca</taxon>
        <taxon>Eumalacostraca</taxon>
        <taxon>Eucarida</taxon>
        <taxon>Euphausiacea</taxon>
        <taxon>Euphausiidae</taxon>
        <taxon>Meganyctiphanes</taxon>
    </lineage>
</organism>